<dbReference type="InterPro" id="IPR036770">
    <property type="entry name" value="Ankyrin_rpt-contain_sf"/>
</dbReference>
<protein>
    <recommendedName>
        <fullName evidence="3">Ankyrin repeat protein</fullName>
    </recommendedName>
</protein>
<dbReference type="SUPFAM" id="SSF48403">
    <property type="entry name" value="Ankyrin repeat"/>
    <property type="match status" value="1"/>
</dbReference>
<dbReference type="RefSeq" id="WP_230383250.1">
    <property type="nucleotide sequence ID" value="NZ_CP038893.1"/>
</dbReference>
<dbReference type="EMBL" id="CP038908">
    <property type="protein sequence ID" value="QGO06044.1"/>
    <property type="molecule type" value="Genomic_DNA"/>
</dbReference>
<reference evidence="1 2" key="1">
    <citation type="submission" date="2019-04" db="EMBL/GenBank/DDBJ databases">
        <title>Complete genome sequencing of Piscirickettsia salmonis strain Psal-009.</title>
        <authorList>
            <person name="Schober I."/>
            <person name="Bunk B."/>
            <person name="Sproer C."/>
            <person name="Carril G.P."/>
            <person name="Riedel T."/>
            <person name="Flores-Herrera P.A."/>
            <person name="Nourdin-Galindo G."/>
            <person name="Marshall S.H."/>
            <person name="Overmann J."/>
        </authorList>
    </citation>
    <scope>NUCLEOTIDE SEQUENCE [LARGE SCALE GENOMIC DNA]</scope>
    <source>
        <strain evidence="1 2">Psal-009</strain>
    </source>
</reference>
<dbReference type="AlphaFoldDB" id="A0A9Q6LL93"/>
<keyword evidence="2" id="KW-1185">Reference proteome</keyword>
<evidence type="ECO:0000313" key="1">
    <source>
        <dbReference type="EMBL" id="QGO06044.1"/>
    </source>
</evidence>
<name>A0A9Q6LL93_PISSA</name>
<sequence length="81" mass="8885">MSVPRRQLQEELQTAGQGGSENLVSKVISKYRANDKNHALRRAAAKGDREDVIALLDYGADINSFGPKSKKTALPLRAMEC</sequence>
<dbReference type="Proteomes" id="UP000422232">
    <property type="component" value="Chromosome"/>
</dbReference>
<evidence type="ECO:0008006" key="3">
    <source>
        <dbReference type="Google" id="ProtNLM"/>
    </source>
</evidence>
<accession>A0A9Q6LL93</accession>
<dbReference type="Gene3D" id="1.25.40.20">
    <property type="entry name" value="Ankyrin repeat-containing domain"/>
    <property type="match status" value="1"/>
</dbReference>
<organism evidence="1 2">
    <name type="scientific">Piscirickettsia salmonis</name>
    <dbReference type="NCBI Taxonomy" id="1238"/>
    <lineage>
        <taxon>Bacteria</taxon>
        <taxon>Pseudomonadati</taxon>
        <taxon>Pseudomonadota</taxon>
        <taxon>Gammaproteobacteria</taxon>
        <taxon>Thiotrichales</taxon>
        <taxon>Piscirickettsiaceae</taxon>
        <taxon>Piscirickettsia</taxon>
    </lineage>
</organism>
<evidence type="ECO:0000313" key="2">
    <source>
        <dbReference type="Proteomes" id="UP000422232"/>
    </source>
</evidence>
<proteinExistence type="predicted"/>
<gene>
    <name evidence="1" type="ORF">Psal009_01946</name>
</gene>